<dbReference type="InterPro" id="IPR036197">
    <property type="entry name" value="NarG-like_sf"/>
</dbReference>
<dbReference type="PANTHER" id="PTHR43255:SF1">
    <property type="entry name" value="IRON-SULFUR-BINDING OXIDOREDUCTASE FADF-RELATED"/>
    <property type="match status" value="1"/>
</dbReference>
<protein>
    <submittedName>
        <fullName evidence="8">(Fe-S)-binding protein</fullName>
    </submittedName>
</protein>
<proteinExistence type="predicted"/>
<feature type="transmembrane region" description="Helical" evidence="6">
    <location>
        <begin position="6"/>
        <end position="24"/>
    </location>
</feature>
<dbReference type="InterPro" id="IPR051460">
    <property type="entry name" value="HdrC_iron-sulfur_subunit"/>
</dbReference>
<keyword evidence="6" id="KW-0812">Transmembrane</keyword>
<dbReference type="Proteomes" id="UP001152599">
    <property type="component" value="Unassembled WGS sequence"/>
</dbReference>
<dbReference type="RefSeq" id="WP_304420716.1">
    <property type="nucleotide sequence ID" value="NZ_JANCMU010000003.1"/>
</dbReference>
<name>A0A9X4MZT7_9FLAO</name>
<gene>
    <name evidence="8" type="ORF">NMK71_06470</name>
</gene>
<evidence type="ECO:0000256" key="4">
    <source>
        <dbReference type="ARBA" id="ARBA00023004"/>
    </source>
</evidence>
<evidence type="ECO:0000256" key="6">
    <source>
        <dbReference type="SAM" id="Phobius"/>
    </source>
</evidence>
<keyword evidence="5" id="KW-0411">Iron-sulfur</keyword>
<dbReference type="Gene3D" id="1.20.950.20">
    <property type="entry name" value="Transmembrane di-heme cytochromes, Chain C"/>
    <property type="match status" value="1"/>
</dbReference>
<sequence>MTHLSQMFFLIALISGVGFFIYNVRKIFRNINLGRPIDRTDDPESRWALMARVALGQSKMVVRPIAGFLHILVYVGFIIINLEMLEIIIDGLFGTHRVFSFLGGFYDFLIGSFEILALLVIIAVGAFWVRRNIHKLQRFWKPEMRGWPKNDANYILYIEFALMVLFLGMNAADYYAHAKQDVALAGAFPVSKNLFFFFDSFGIGTLQVMERVFWWMHILGVLFFLNYLYYSKHFHILSAFPNVWFAKLRPKGELDNLASVTSEVKLMMDPNADPFAAPAPGAEMAEPETFGAKDVFDLNKVQLLNAYTCTECGRCTSECPANLTGKKLSPRKIMMDTRDRLEDVGANIDKNNGKFVDDGKKLIGDYISAEEIWACTSCNACVQACPVNIDPLSIIMDIRRYLVMEESAAPMELNLMMQNVENNGAPWQFNNSDRLNWAEEA</sequence>
<keyword evidence="6" id="KW-0472">Membrane</keyword>
<feature type="transmembrane region" description="Helical" evidence="6">
    <location>
        <begin position="212"/>
        <end position="230"/>
    </location>
</feature>
<dbReference type="SUPFAM" id="SSF46548">
    <property type="entry name" value="alpha-helical ferredoxin"/>
    <property type="match status" value="1"/>
</dbReference>
<keyword evidence="1" id="KW-0004">4Fe-4S</keyword>
<dbReference type="InterPro" id="IPR017900">
    <property type="entry name" value="4Fe4S_Fe_S_CS"/>
</dbReference>
<dbReference type="GO" id="GO:0051539">
    <property type="term" value="F:4 iron, 4 sulfur cluster binding"/>
    <property type="evidence" value="ECO:0007669"/>
    <property type="project" value="UniProtKB-KW"/>
</dbReference>
<feature type="transmembrane region" description="Helical" evidence="6">
    <location>
        <begin position="109"/>
        <end position="129"/>
    </location>
</feature>
<keyword evidence="4" id="KW-0408">Iron</keyword>
<dbReference type="SUPFAM" id="SSF103501">
    <property type="entry name" value="Respiratory nitrate reductase 1 gamma chain"/>
    <property type="match status" value="1"/>
</dbReference>
<dbReference type="GO" id="GO:0005886">
    <property type="term" value="C:plasma membrane"/>
    <property type="evidence" value="ECO:0007669"/>
    <property type="project" value="TreeGrafter"/>
</dbReference>
<dbReference type="InterPro" id="IPR017896">
    <property type="entry name" value="4Fe4S_Fe-S-bd"/>
</dbReference>
<dbReference type="Pfam" id="PF13187">
    <property type="entry name" value="Fer4_9"/>
    <property type="match status" value="1"/>
</dbReference>
<feature type="domain" description="4Fe-4S ferredoxin-type" evidence="7">
    <location>
        <begin position="365"/>
        <end position="397"/>
    </location>
</feature>
<keyword evidence="6" id="KW-1133">Transmembrane helix</keyword>
<dbReference type="PROSITE" id="PS00198">
    <property type="entry name" value="4FE4S_FER_1"/>
    <property type="match status" value="1"/>
</dbReference>
<keyword evidence="2" id="KW-0479">Metal-binding</keyword>
<feature type="domain" description="4Fe-4S ferredoxin-type" evidence="7">
    <location>
        <begin position="300"/>
        <end position="331"/>
    </location>
</feature>
<keyword evidence="9" id="KW-1185">Reference proteome</keyword>
<dbReference type="PROSITE" id="PS51379">
    <property type="entry name" value="4FE4S_FER_2"/>
    <property type="match status" value="2"/>
</dbReference>
<evidence type="ECO:0000256" key="1">
    <source>
        <dbReference type="ARBA" id="ARBA00022485"/>
    </source>
</evidence>
<evidence type="ECO:0000256" key="2">
    <source>
        <dbReference type="ARBA" id="ARBA00022723"/>
    </source>
</evidence>
<evidence type="ECO:0000313" key="8">
    <source>
        <dbReference type="EMBL" id="MDG4946052.1"/>
    </source>
</evidence>
<accession>A0A9X4MZT7</accession>
<feature type="transmembrane region" description="Helical" evidence="6">
    <location>
        <begin position="154"/>
        <end position="172"/>
    </location>
</feature>
<evidence type="ECO:0000256" key="5">
    <source>
        <dbReference type="ARBA" id="ARBA00023014"/>
    </source>
</evidence>
<evidence type="ECO:0000313" key="9">
    <source>
        <dbReference type="Proteomes" id="UP001152599"/>
    </source>
</evidence>
<feature type="transmembrane region" description="Helical" evidence="6">
    <location>
        <begin position="65"/>
        <end position="89"/>
    </location>
</feature>
<dbReference type="PANTHER" id="PTHR43255">
    <property type="entry name" value="IRON-SULFUR-BINDING OXIDOREDUCTASE FADF-RELATED-RELATED"/>
    <property type="match status" value="1"/>
</dbReference>
<reference evidence="8" key="1">
    <citation type="submission" date="2022-07" db="EMBL/GenBank/DDBJ databases">
        <title>Description and genome-wide analysis of Profundicola chukchiensis gen. nov., sp. nov., marine bacteria isolated from bottom sediments of the Chukchi Sea.</title>
        <authorList>
            <person name="Romanenko L."/>
            <person name="Otstavnykh N."/>
            <person name="Kurilenko V."/>
            <person name="Eremeev V."/>
            <person name="Velansky P."/>
            <person name="Mikhailov V."/>
            <person name="Isaeva M."/>
        </authorList>
    </citation>
    <scope>NUCLEOTIDE SEQUENCE</scope>
    <source>
        <strain evidence="8">KMM 9713</strain>
    </source>
</reference>
<dbReference type="Gene3D" id="1.10.1060.10">
    <property type="entry name" value="Alpha-helical ferredoxin"/>
    <property type="match status" value="1"/>
</dbReference>
<dbReference type="GO" id="GO:0046872">
    <property type="term" value="F:metal ion binding"/>
    <property type="evidence" value="ECO:0007669"/>
    <property type="project" value="UniProtKB-KW"/>
</dbReference>
<evidence type="ECO:0000259" key="7">
    <source>
        <dbReference type="PROSITE" id="PS51379"/>
    </source>
</evidence>
<dbReference type="AlphaFoldDB" id="A0A9X4MZT7"/>
<evidence type="ECO:0000256" key="3">
    <source>
        <dbReference type="ARBA" id="ARBA00023002"/>
    </source>
</evidence>
<comment type="caution">
    <text evidence="8">The sequence shown here is derived from an EMBL/GenBank/DDBJ whole genome shotgun (WGS) entry which is preliminary data.</text>
</comment>
<dbReference type="InterPro" id="IPR009051">
    <property type="entry name" value="Helical_ferredxn"/>
</dbReference>
<organism evidence="8 9">
    <name type="scientific">Profundicola chukchiensis</name>
    <dbReference type="NCBI Taxonomy" id="2961959"/>
    <lineage>
        <taxon>Bacteria</taxon>
        <taxon>Pseudomonadati</taxon>
        <taxon>Bacteroidota</taxon>
        <taxon>Flavobacteriia</taxon>
        <taxon>Flavobacteriales</taxon>
        <taxon>Weeksellaceae</taxon>
        <taxon>Profundicola</taxon>
    </lineage>
</organism>
<dbReference type="EMBL" id="JANCMU010000003">
    <property type="protein sequence ID" value="MDG4946052.1"/>
    <property type="molecule type" value="Genomic_DNA"/>
</dbReference>
<dbReference type="GO" id="GO:0016491">
    <property type="term" value="F:oxidoreductase activity"/>
    <property type="evidence" value="ECO:0007669"/>
    <property type="project" value="UniProtKB-KW"/>
</dbReference>
<keyword evidence="3" id="KW-0560">Oxidoreductase</keyword>